<dbReference type="SUPFAM" id="SSF48452">
    <property type="entry name" value="TPR-like"/>
    <property type="match status" value="1"/>
</dbReference>
<dbReference type="InterPro" id="IPR011990">
    <property type="entry name" value="TPR-like_helical_dom_sf"/>
</dbReference>
<evidence type="ECO:0000256" key="2">
    <source>
        <dbReference type="SAM" id="MobiDB-lite"/>
    </source>
</evidence>
<accession>A0AAX6I1Q2</accession>
<dbReference type="PROSITE" id="PS50293">
    <property type="entry name" value="TPR_REGION"/>
    <property type="match status" value="1"/>
</dbReference>
<dbReference type="InterPro" id="IPR053319">
    <property type="entry name" value="OEP61"/>
</dbReference>
<reference evidence="4" key="1">
    <citation type="journal article" date="2023" name="GigaByte">
        <title>Genome assembly of the bearded iris, Iris pallida Lam.</title>
        <authorList>
            <person name="Bruccoleri R.E."/>
            <person name="Oakeley E.J."/>
            <person name="Faust A.M.E."/>
            <person name="Altorfer M."/>
            <person name="Dessus-Babus S."/>
            <person name="Burckhardt D."/>
            <person name="Oertli M."/>
            <person name="Naumann U."/>
            <person name="Petersen F."/>
            <person name="Wong J."/>
        </authorList>
    </citation>
    <scope>NUCLEOTIDE SEQUENCE</scope>
    <source>
        <strain evidence="4">GSM-AAB239-AS_SAM_17_03QT</strain>
    </source>
</reference>
<dbReference type="PROSITE" id="PS50005">
    <property type="entry name" value="TPR"/>
    <property type="match status" value="1"/>
</dbReference>
<evidence type="ECO:0000256" key="3">
    <source>
        <dbReference type="SAM" id="Phobius"/>
    </source>
</evidence>
<keyword evidence="1" id="KW-0802">TPR repeat</keyword>
<keyword evidence="4" id="KW-0261">Viral envelope protein</keyword>
<proteinExistence type="predicted"/>
<sequence>MYNMMDPEMMRIAQEQMSRISPEELARIQQQMFSNPELMRLASESMKNMRPEDLRRAAEQMNHTRPEEMAEMTERVSKATPEEIASMKARVDAQISYEMSAAQMLKQQGNQLHNQGRYNDAANKYMLAKNNLKGILSSTGGTLRLQCSLNLMSCYLKTGQFEECIKEGSEVLVYDSKNVKAFYRRGQAYKEVGNLEAAVSDLSKAHELSPEDETIADMFREANEKLMKDGNRNVSGGLVIEEIEEEEAQQIALEGRKSSSVEHSVSKQVEAGERSQNGGSYVGDSTTGAENLGSFRDNPETVRLFQNYVSNANPDTLEAMGVGGMPPNMVKTATDMISKMNPEDLQKMLKSAAALNGEVPSFPMPSNINGDGSKFGSQIPEMTPEMVKMASDRISTMSPDDLQKMIDVASSMNVNGTPLTDTSRRPEGGPAIGSRLPPMTPEMIKMASDSMSKMSPEELQKMFDVASSMNVNTTLPTAANGGCPQISESESRSSAAVGSRLVGDLDSGVSSTAELVSNSRAGPSSSFAASSTDMQETMRNSMKDPAMRQMLTSMMKNISPEMMANMSEQFGMKLSKEDAEKMQQQMSSLRPEDLDRMMRWAERAQRGVETVKKTKNWLLGRRGLMLAVFMLILAFIFHQLGFISG</sequence>
<feature type="repeat" description="TPR" evidence="1">
    <location>
        <begin position="179"/>
        <end position="212"/>
    </location>
</feature>
<feature type="compositionally biased region" description="Polar residues" evidence="2">
    <location>
        <begin position="274"/>
        <end position="289"/>
    </location>
</feature>
<keyword evidence="3" id="KW-0472">Membrane</keyword>
<dbReference type="InterPro" id="IPR019734">
    <property type="entry name" value="TPR_rpt"/>
</dbReference>
<feature type="region of interest" description="Disordered" evidence="2">
    <location>
        <begin position="251"/>
        <end position="296"/>
    </location>
</feature>
<keyword evidence="3" id="KW-0812">Transmembrane</keyword>
<dbReference type="SMART" id="SM00028">
    <property type="entry name" value="TPR"/>
    <property type="match status" value="3"/>
</dbReference>
<feature type="transmembrane region" description="Helical" evidence="3">
    <location>
        <begin position="623"/>
        <end position="643"/>
    </location>
</feature>
<feature type="region of interest" description="Disordered" evidence="2">
    <location>
        <begin position="479"/>
        <end position="534"/>
    </location>
</feature>
<keyword evidence="4" id="KW-0946">Virion</keyword>
<protein>
    <submittedName>
        <fullName evidence="4">Outer envelope protein 61-like isoform X1</fullName>
    </submittedName>
</protein>
<comment type="caution">
    <text evidence="4">The sequence shown here is derived from an EMBL/GenBank/DDBJ whole genome shotgun (WGS) entry which is preliminary data.</text>
</comment>
<evidence type="ECO:0000313" key="4">
    <source>
        <dbReference type="EMBL" id="KAJ6846998.1"/>
    </source>
</evidence>
<dbReference type="Gene3D" id="1.25.40.10">
    <property type="entry name" value="Tetratricopeptide repeat domain"/>
    <property type="match status" value="1"/>
</dbReference>
<organism evidence="4 5">
    <name type="scientific">Iris pallida</name>
    <name type="common">Sweet iris</name>
    <dbReference type="NCBI Taxonomy" id="29817"/>
    <lineage>
        <taxon>Eukaryota</taxon>
        <taxon>Viridiplantae</taxon>
        <taxon>Streptophyta</taxon>
        <taxon>Embryophyta</taxon>
        <taxon>Tracheophyta</taxon>
        <taxon>Spermatophyta</taxon>
        <taxon>Magnoliopsida</taxon>
        <taxon>Liliopsida</taxon>
        <taxon>Asparagales</taxon>
        <taxon>Iridaceae</taxon>
        <taxon>Iridoideae</taxon>
        <taxon>Irideae</taxon>
        <taxon>Iris</taxon>
    </lineage>
</organism>
<reference evidence="4" key="2">
    <citation type="submission" date="2023-04" db="EMBL/GenBank/DDBJ databases">
        <authorList>
            <person name="Bruccoleri R.E."/>
            <person name="Oakeley E.J."/>
            <person name="Faust A.-M."/>
            <person name="Dessus-Babus S."/>
            <person name="Altorfer M."/>
            <person name="Burckhardt D."/>
            <person name="Oertli M."/>
            <person name="Naumann U."/>
            <person name="Petersen F."/>
            <person name="Wong J."/>
        </authorList>
    </citation>
    <scope>NUCLEOTIDE SEQUENCE</scope>
    <source>
        <strain evidence="4">GSM-AAB239-AS_SAM_17_03QT</strain>
        <tissue evidence="4">Leaf</tissue>
    </source>
</reference>
<feature type="compositionally biased region" description="Polar residues" evidence="2">
    <location>
        <begin position="486"/>
        <end position="496"/>
    </location>
</feature>
<evidence type="ECO:0000256" key="1">
    <source>
        <dbReference type="PROSITE-ProRule" id="PRU00339"/>
    </source>
</evidence>
<gene>
    <name evidence="4" type="ORF">M6B38_284325</name>
</gene>
<feature type="compositionally biased region" description="Polar residues" evidence="2">
    <location>
        <begin position="508"/>
        <end position="534"/>
    </location>
</feature>
<dbReference type="EMBL" id="JANAVB010005597">
    <property type="protein sequence ID" value="KAJ6846998.1"/>
    <property type="molecule type" value="Genomic_DNA"/>
</dbReference>
<feature type="region of interest" description="Disordered" evidence="2">
    <location>
        <begin position="413"/>
        <end position="440"/>
    </location>
</feature>
<keyword evidence="3" id="KW-1133">Transmembrane helix</keyword>
<dbReference type="PANTHER" id="PTHR48433:SF1">
    <property type="entry name" value="OUTER ENVELOPE PROTEIN 61-LIKE"/>
    <property type="match status" value="1"/>
</dbReference>
<dbReference type="PANTHER" id="PTHR48433">
    <property type="entry name" value="OUTER ENVELOPE PROTEIN 61-LIKE"/>
    <property type="match status" value="1"/>
</dbReference>
<dbReference type="AlphaFoldDB" id="A0AAX6I1Q2"/>
<evidence type="ECO:0000313" key="5">
    <source>
        <dbReference type="Proteomes" id="UP001140949"/>
    </source>
</evidence>
<keyword evidence="5" id="KW-1185">Reference proteome</keyword>
<name>A0AAX6I1Q2_IRIPA</name>
<dbReference type="Proteomes" id="UP001140949">
    <property type="component" value="Unassembled WGS sequence"/>
</dbReference>